<sequence>MTYTGETLTLGSNEVARKQKKKGEKRKHTFCLYSERDLKEKLEDMDINIENEKKRKQSLDENLKISNAFILALKAPVNANIESALQTLGNNTERSSCVKNKRKKKNHKIAETNSLAEKLPKVGNLGERFTDDLALKAPFNGNIETDMQLQTTVNKTEWISCRKNKRKKKKHKAVENNSPLQELREVGILGERVLKDIEDVIIKTEKQKSRKQSVDENFEVSNSEDLALKKPVNGNIEMCLQTADNNIEEGSSRGKKRRKKKHKDVANNSPVQKLPEVGSLNEQVQKKLKDMEINIMKEKMRKKSVDENLEFSDIDYLSLKSPVNQSMEMALQTAENNTEGSSGRKRKRKKKKHKVVESNSPVQRLLEDGNLDEQDMRELEDVEINTVQEKKSRHVLNENMDISNADDLYLRSLVNESIKMALQTAEKSTVGSSSWKKKRKDKKCKALENNSSEKRLLEGVNPCEQYGKELENVEINMDKKWKIKESLNENKVISKVDDVTMKAPIRNIEMDIQTTENNAEGSSRQKNERRMKKKSKTVEINEPLQELIESGNPYDQDLKNIEHLEIVNHEVSMGNTLNLVVLESVDTDLKKNDKLAETSAINGKEKRRKRKKKRLLCSSPGTTEPAYVKQTAHNSSGEVSVSYAPQLVLQSQPAEINEPLQELIESGNPYDQDLKNIEHLVKVNHEVSMGNALNLVVLESVDTDLKKNDKLAQSSSINNGKEKRRKRKKKRFLCSSASTAEPAHVMQTAHNSSGEVSVSCSDNLHSSKNELGNNKKNRENGDELNEAQKSVGEHGISEERNFEELPNKLHSWSESKSEIDNLAGSANMLMVVENSPFRDVSVNCSDHTLVLERNEGSIHVKQVNGTVDGSGVLKVEDMSMLKTTEENLLNENEDELNKLQITVQDNEFSGKPSVEEFLTYCDKVEKSSLETANNMDSVAHILLHLRQGKYNSSESCEGGLNTQLQSVKNISVGEFSANGAYKSPAPGKGVKKKKKVHHALHDSPYNPFPKQLEQKNKEIINESVQLDKVTDRCHVLTEENLEVSITELKREEMISSCNVSVMEDDISVGAISKKDNLLEKLPRLEERSPCSTRKKLLILDLNGLLVDIVSVSPKGFKVDKKIGKKSLFKRAYCDEFLKFCFERFDVGVWSSRHKKNVDGVVDFLMKDLKHKLLFCWDQSHCTDTGFKTIENKHKPFVLKELKKLWDKHDPNFPWEKGEYNESNTLLVDDSPYKALCNPPNTAIFPCSYSFLDTEDSSLGFGGDLRVYLERLSMAEDVQKYVKEHPFGQCAITSKNPSWSFYSKVLGAKISESVKTRKSVIECKVADQSQLLDANVELSDKNAKAASAQKMKIARESR</sequence>
<feature type="region of interest" description="Disordered" evidence="2">
    <location>
        <begin position="244"/>
        <end position="272"/>
    </location>
</feature>
<feature type="compositionally biased region" description="Basic residues" evidence="2">
    <location>
        <begin position="343"/>
        <end position="354"/>
    </location>
</feature>
<dbReference type="OrthoDB" id="1711508at2759"/>
<dbReference type="InterPro" id="IPR050365">
    <property type="entry name" value="TIM50"/>
</dbReference>
<dbReference type="SUPFAM" id="SSF56784">
    <property type="entry name" value="HAD-like"/>
    <property type="match status" value="1"/>
</dbReference>
<organism evidence="4 5">
    <name type="scientific">Protea cynaroides</name>
    <dbReference type="NCBI Taxonomy" id="273540"/>
    <lineage>
        <taxon>Eukaryota</taxon>
        <taxon>Viridiplantae</taxon>
        <taxon>Streptophyta</taxon>
        <taxon>Embryophyta</taxon>
        <taxon>Tracheophyta</taxon>
        <taxon>Spermatophyta</taxon>
        <taxon>Magnoliopsida</taxon>
        <taxon>Proteales</taxon>
        <taxon>Proteaceae</taxon>
        <taxon>Protea</taxon>
    </lineage>
</organism>
<dbReference type="Proteomes" id="UP001141806">
    <property type="component" value="Unassembled WGS sequence"/>
</dbReference>
<proteinExistence type="predicted"/>
<dbReference type="PROSITE" id="PS50969">
    <property type="entry name" value="FCP1"/>
    <property type="match status" value="1"/>
</dbReference>
<dbReference type="InterPro" id="IPR036412">
    <property type="entry name" value="HAD-like_sf"/>
</dbReference>
<feature type="compositionally biased region" description="Basic and acidic residues" evidence="2">
    <location>
        <begin position="791"/>
        <end position="802"/>
    </location>
</feature>
<dbReference type="Gene3D" id="3.40.50.1000">
    <property type="entry name" value="HAD superfamily/HAD-like"/>
    <property type="match status" value="1"/>
</dbReference>
<feature type="region of interest" description="Disordered" evidence="2">
    <location>
        <begin position="333"/>
        <end position="360"/>
    </location>
</feature>
<protein>
    <recommendedName>
        <fullName evidence="3">FCP1 homology domain-containing protein</fullName>
    </recommendedName>
</protein>
<feature type="compositionally biased region" description="Basic residues" evidence="2">
    <location>
        <begin position="253"/>
        <end position="263"/>
    </location>
</feature>
<feature type="compositionally biased region" description="Basic residues" evidence="2">
    <location>
        <begin position="605"/>
        <end position="615"/>
    </location>
</feature>
<evidence type="ECO:0000313" key="4">
    <source>
        <dbReference type="EMBL" id="KAJ4957074.1"/>
    </source>
</evidence>
<feature type="coiled-coil region" evidence="1">
    <location>
        <begin position="35"/>
        <end position="62"/>
    </location>
</feature>
<evidence type="ECO:0000256" key="2">
    <source>
        <dbReference type="SAM" id="MobiDB-lite"/>
    </source>
</evidence>
<evidence type="ECO:0000259" key="3">
    <source>
        <dbReference type="PROSITE" id="PS50969"/>
    </source>
</evidence>
<feature type="region of interest" description="Disordered" evidence="2">
    <location>
        <begin position="512"/>
        <end position="537"/>
    </location>
</feature>
<feature type="compositionally biased region" description="Polar residues" evidence="2">
    <location>
        <begin position="512"/>
        <end position="522"/>
    </location>
</feature>
<gene>
    <name evidence="4" type="ORF">NE237_013857</name>
</gene>
<dbReference type="PANTHER" id="PTHR12210">
    <property type="entry name" value="DULLARD PROTEIN PHOSPHATASE"/>
    <property type="match status" value="1"/>
</dbReference>
<dbReference type="EMBL" id="JAMYWD010000011">
    <property type="protein sequence ID" value="KAJ4957074.1"/>
    <property type="molecule type" value="Genomic_DNA"/>
</dbReference>
<feature type="compositionally biased region" description="Basic residues" evidence="2">
    <location>
        <begin position="722"/>
        <end position="732"/>
    </location>
</feature>
<feature type="region of interest" description="Disordered" evidence="2">
    <location>
        <begin position="600"/>
        <end position="626"/>
    </location>
</feature>
<dbReference type="InterPro" id="IPR023214">
    <property type="entry name" value="HAD_sf"/>
</dbReference>
<evidence type="ECO:0000313" key="5">
    <source>
        <dbReference type="Proteomes" id="UP001141806"/>
    </source>
</evidence>
<keyword evidence="1" id="KW-0175">Coiled coil</keyword>
<evidence type="ECO:0000256" key="1">
    <source>
        <dbReference type="SAM" id="Coils"/>
    </source>
</evidence>
<feature type="compositionally biased region" description="Polar residues" evidence="2">
    <location>
        <begin position="748"/>
        <end position="774"/>
    </location>
</feature>
<dbReference type="Pfam" id="PF03031">
    <property type="entry name" value="NIF"/>
    <property type="match status" value="1"/>
</dbReference>
<dbReference type="InterPro" id="IPR004274">
    <property type="entry name" value="FCP1_dom"/>
</dbReference>
<keyword evidence="5" id="KW-1185">Reference proteome</keyword>
<feature type="region of interest" description="Disordered" evidence="2">
    <location>
        <begin position="712"/>
        <end position="802"/>
    </location>
</feature>
<name>A0A9Q0H0Q0_9MAGN</name>
<comment type="caution">
    <text evidence="4">The sequence shown here is derived from an EMBL/GenBank/DDBJ whole genome shotgun (WGS) entry which is preliminary data.</text>
</comment>
<dbReference type="SMART" id="SM00577">
    <property type="entry name" value="CPDc"/>
    <property type="match status" value="1"/>
</dbReference>
<accession>A0A9Q0H0Q0</accession>
<dbReference type="FunFam" id="3.40.50.1000:FF:000257">
    <property type="entry name" value="Haloacid dehalogenase-like hydrolase (HAD) superfamily protein"/>
    <property type="match status" value="1"/>
</dbReference>
<reference evidence="4" key="1">
    <citation type="journal article" date="2023" name="Plant J.">
        <title>The genome of the king protea, Protea cynaroides.</title>
        <authorList>
            <person name="Chang J."/>
            <person name="Duong T.A."/>
            <person name="Schoeman C."/>
            <person name="Ma X."/>
            <person name="Roodt D."/>
            <person name="Barker N."/>
            <person name="Li Z."/>
            <person name="Van de Peer Y."/>
            <person name="Mizrachi E."/>
        </authorList>
    </citation>
    <scope>NUCLEOTIDE SEQUENCE</scope>
    <source>
        <tissue evidence="4">Young leaves</tissue>
    </source>
</reference>
<feature type="domain" description="FCP1 homology" evidence="3">
    <location>
        <begin position="1090"/>
        <end position="1271"/>
    </location>
</feature>